<dbReference type="AlphaFoldDB" id="A0A0N4Z7N4"/>
<organism evidence="1 2">
    <name type="scientific">Parastrongyloides trichosuri</name>
    <name type="common">Possum-specific nematode worm</name>
    <dbReference type="NCBI Taxonomy" id="131310"/>
    <lineage>
        <taxon>Eukaryota</taxon>
        <taxon>Metazoa</taxon>
        <taxon>Ecdysozoa</taxon>
        <taxon>Nematoda</taxon>
        <taxon>Chromadorea</taxon>
        <taxon>Rhabditida</taxon>
        <taxon>Tylenchina</taxon>
        <taxon>Panagrolaimomorpha</taxon>
        <taxon>Strongyloidoidea</taxon>
        <taxon>Strongyloididae</taxon>
        <taxon>Parastrongyloides</taxon>
    </lineage>
</organism>
<evidence type="ECO:0000313" key="1">
    <source>
        <dbReference type="Proteomes" id="UP000038045"/>
    </source>
</evidence>
<protein>
    <submittedName>
        <fullName evidence="2">Protein kinase domain-containing protein</fullName>
    </submittedName>
</protein>
<dbReference type="WBParaSite" id="PTRK_0000318600.1">
    <property type="protein sequence ID" value="PTRK_0000318600.1"/>
    <property type="gene ID" value="PTRK_0000318600"/>
</dbReference>
<accession>A0A0N4Z7N4</accession>
<proteinExistence type="predicted"/>
<dbReference type="Proteomes" id="UP000038045">
    <property type="component" value="Unplaced"/>
</dbReference>
<name>A0A0N4Z7N4_PARTI</name>
<evidence type="ECO:0000313" key="2">
    <source>
        <dbReference type="WBParaSite" id="PTRK_0000318600.1"/>
    </source>
</evidence>
<keyword evidence="1" id="KW-1185">Reference proteome</keyword>
<sequence>MTKIDKNVTLIKTAGTGDCYIIKDVNENNLMKKGVLRIVQELSKKQLLYIVGEFGINYCGDVSSYLVQEKISKKDDNFNDVRRRRHEDPQKLPNCKDILLDCTPNLIGKTTECGTWRDQQMNMERVCLSPTEFQITLHKPSEMMANKLHDETRLLCIERIRNGLSC</sequence>
<dbReference type="STRING" id="131310.A0A0N4Z7N4"/>
<reference evidence="2" key="1">
    <citation type="submission" date="2017-02" db="UniProtKB">
        <authorList>
            <consortium name="WormBaseParasite"/>
        </authorList>
    </citation>
    <scope>IDENTIFICATION</scope>
</reference>